<keyword evidence="5" id="KW-1185">Reference proteome</keyword>
<keyword evidence="2" id="KW-0812">Transmembrane</keyword>
<reference evidence="4" key="1">
    <citation type="submission" date="2020-06" db="EMBL/GenBank/DDBJ databases">
        <authorList>
            <consortium name="Plant Systems Biology data submission"/>
        </authorList>
    </citation>
    <scope>NUCLEOTIDE SEQUENCE</scope>
    <source>
        <strain evidence="4">D6</strain>
    </source>
</reference>
<evidence type="ECO:0000256" key="2">
    <source>
        <dbReference type="SAM" id="Phobius"/>
    </source>
</evidence>
<feature type="region of interest" description="Disordered" evidence="1">
    <location>
        <begin position="241"/>
        <end position="271"/>
    </location>
</feature>
<gene>
    <name evidence="4" type="ORF">SEMRO_56_G032820.1</name>
</gene>
<keyword evidence="2" id="KW-0472">Membrane</keyword>
<dbReference type="PANTHER" id="PTHR15629">
    <property type="entry name" value="SH3YL1 PROTEIN"/>
    <property type="match status" value="1"/>
</dbReference>
<accession>A0A9N8H3B5</accession>
<dbReference type="InterPro" id="IPR007461">
    <property type="entry name" value="Ysc84_actin-binding"/>
</dbReference>
<dbReference type="AlphaFoldDB" id="A0A9N8H3B5"/>
<feature type="transmembrane region" description="Helical" evidence="2">
    <location>
        <begin position="44"/>
        <end position="67"/>
    </location>
</feature>
<dbReference type="PANTHER" id="PTHR15629:SF2">
    <property type="entry name" value="SH3 DOMAIN-CONTAINING YSC84-LIKE PROTEIN 1"/>
    <property type="match status" value="1"/>
</dbReference>
<proteinExistence type="predicted"/>
<evidence type="ECO:0000313" key="4">
    <source>
        <dbReference type="EMBL" id="CAB9499226.1"/>
    </source>
</evidence>
<dbReference type="EMBL" id="CAICTM010000055">
    <property type="protein sequence ID" value="CAB9499226.1"/>
    <property type="molecule type" value="Genomic_DNA"/>
</dbReference>
<keyword evidence="2" id="KW-1133">Transmembrane helix</keyword>
<feature type="transmembrane region" description="Helical" evidence="2">
    <location>
        <begin position="87"/>
        <end position="105"/>
    </location>
</feature>
<feature type="compositionally biased region" description="Basic and acidic residues" evidence="1">
    <location>
        <begin position="258"/>
        <end position="271"/>
    </location>
</feature>
<evidence type="ECO:0000313" key="5">
    <source>
        <dbReference type="Proteomes" id="UP001153069"/>
    </source>
</evidence>
<evidence type="ECO:0000256" key="1">
    <source>
        <dbReference type="SAM" id="MobiDB-lite"/>
    </source>
</evidence>
<dbReference type="GO" id="GO:0035091">
    <property type="term" value="F:phosphatidylinositol binding"/>
    <property type="evidence" value="ECO:0007669"/>
    <property type="project" value="TreeGrafter"/>
</dbReference>
<dbReference type="OrthoDB" id="443981at2759"/>
<dbReference type="CDD" id="cd11524">
    <property type="entry name" value="SYLF"/>
    <property type="match status" value="1"/>
</dbReference>
<dbReference type="InterPro" id="IPR051702">
    <property type="entry name" value="SH3_domain_YSC84-like"/>
</dbReference>
<organism evidence="4 5">
    <name type="scientific">Seminavis robusta</name>
    <dbReference type="NCBI Taxonomy" id="568900"/>
    <lineage>
        <taxon>Eukaryota</taxon>
        <taxon>Sar</taxon>
        <taxon>Stramenopiles</taxon>
        <taxon>Ochrophyta</taxon>
        <taxon>Bacillariophyta</taxon>
        <taxon>Bacillariophyceae</taxon>
        <taxon>Bacillariophycidae</taxon>
        <taxon>Naviculales</taxon>
        <taxon>Naviculaceae</taxon>
        <taxon>Seminavis</taxon>
    </lineage>
</organism>
<name>A0A9N8H3B5_9STRA</name>
<dbReference type="Proteomes" id="UP001153069">
    <property type="component" value="Unassembled WGS sequence"/>
</dbReference>
<evidence type="ECO:0000259" key="3">
    <source>
        <dbReference type="Pfam" id="PF04366"/>
    </source>
</evidence>
<protein>
    <submittedName>
        <fullName evidence="4">LAS seventeen-binding protein 3</fullName>
    </submittedName>
</protein>
<sequence length="271" mass="28602">MSQSTIRPDRLSMEGMIWNANHVLEMALDPKQQGIPKGLFEKSIGLCIISVVEAGFIFSGNVGTGILLKKKADGSWSNPCAMGLGGVGWGLLVGAAVKDIIIFIFDENSMNGMMGEVGLRIGGQVNLTPGPFGRNYEAGVGVTTKGAVGTCSVAFSQGLFGSISIEGAMVGVRGGANDQFYNKVTNPHTILNTEELTLPENRPTLMESVYKHIAKLEEGNTHTPTEEETLQAQIAAKVAQEASEEMAQADPSGVLKVDAAEEAEKEKAASS</sequence>
<dbReference type="Pfam" id="PF04366">
    <property type="entry name" value="Ysc84"/>
    <property type="match status" value="1"/>
</dbReference>
<feature type="domain" description="Ysc84 actin-binding" evidence="3">
    <location>
        <begin position="86"/>
        <end position="208"/>
    </location>
</feature>
<comment type="caution">
    <text evidence="4">The sequence shown here is derived from an EMBL/GenBank/DDBJ whole genome shotgun (WGS) entry which is preliminary data.</text>
</comment>